<dbReference type="AlphaFoldDB" id="A0A8H4QF53"/>
<gene>
    <name evidence="2" type="ORF">D9613_012330</name>
</gene>
<sequence length="668" mass="74811">MPAHLPAEDNVAKPLLKQKVPPIGVPWLGLNPVQQAIYYAELKGNVYSGPNLGKSIYTEFSSEAIRDFVQESQLYDIVSLRWRLPENVYSEKELCMALHQVVDSIIAHFGLQRTRSAVLTRNCEFQYDSGPRSVALMIPPDISILGSGKTFSPHTSLKHPSFLNCVSLIQVGLENDPERDSIKDVIQASVFAKQCFVQQHNRKFVYVLSVTERKARLYMFDRLGVCHSSSIDIHEQPGTFVRLILGISSGNDEAVGCDTSVYWSGTRRFLKILDSEGNSTRYRIVHEAPFFVRKITIQGRGSVCWHVVDRNGTSLIVKDAWRHRDRMPETEYLCQIKGLDGVTQMVAYENGLSVSHDRCFSRVLLENSGKSLELFDSAIEVLYAFYDAIRGHENLWKMGILHQDISMNNILVGLPGCAPGCRGTLIDLDMALYVSDKLPAANDHMGTRLTQSIHVLKSESSSRLGLTTLHDYLDDLEGFYYALCNLTHLYPGAGEALQPLPNSIASWAAAKDANEAANAKLAFIRHNMENEVKVTPFFGEPFARLIKKLSKFFMRKILSKVDMAFLHAQGLTKKACRRDWESMQESSAEDYATVLRFFEEAIAEIESTTLADEAREDLPTSKDLPVFTAPSPTPKARETENLCRPTALKRALDSDMGVCQNNDVLTTG</sequence>
<dbReference type="SUPFAM" id="SSF56112">
    <property type="entry name" value="Protein kinase-like (PK-like)"/>
    <property type="match status" value="1"/>
</dbReference>
<evidence type="ECO:0000313" key="2">
    <source>
        <dbReference type="EMBL" id="KAF4609556.1"/>
    </source>
</evidence>
<dbReference type="InterPro" id="IPR011009">
    <property type="entry name" value="Kinase-like_dom_sf"/>
</dbReference>
<dbReference type="PANTHER" id="PTHR38248:SF2">
    <property type="entry name" value="FUNK1 11"/>
    <property type="match status" value="1"/>
</dbReference>
<comment type="caution">
    <text evidence="2">The sequence shown here is derived from an EMBL/GenBank/DDBJ whole genome shotgun (WGS) entry which is preliminary data.</text>
</comment>
<dbReference type="EMBL" id="JAACJL010000061">
    <property type="protein sequence ID" value="KAF4609556.1"/>
    <property type="molecule type" value="Genomic_DNA"/>
</dbReference>
<evidence type="ECO:0000259" key="1">
    <source>
        <dbReference type="Pfam" id="PF17667"/>
    </source>
</evidence>
<dbReference type="Gene3D" id="1.10.510.10">
    <property type="entry name" value="Transferase(Phosphotransferase) domain 1"/>
    <property type="match status" value="1"/>
</dbReference>
<feature type="domain" description="Fungal-type protein kinase" evidence="1">
    <location>
        <begin position="173"/>
        <end position="349"/>
    </location>
</feature>
<evidence type="ECO:0000313" key="3">
    <source>
        <dbReference type="Proteomes" id="UP000521872"/>
    </source>
</evidence>
<dbReference type="Pfam" id="PF17667">
    <property type="entry name" value="Pkinase_fungal"/>
    <property type="match status" value="2"/>
</dbReference>
<name>A0A8H4QF53_9AGAR</name>
<dbReference type="InterPro" id="IPR040976">
    <property type="entry name" value="Pkinase_fungal"/>
</dbReference>
<accession>A0A8H4QF53</accession>
<proteinExistence type="predicted"/>
<feature type="domain" description="Fungal-type protein kinase" evidence="1">
    <location>
        <begin position="356"/>
        <end position="484"/>
    </location>
</feature>
<protein>
    <recommendedName>
        <fullName evidence="1">Fungal-type protein kinase domain-containing protein</fullName>
    </recommendedName>
</protein>
<reference evidence="2 3" key="1">
    <citation type="submission" date="2019-12" db="EMBL/GenBank/DDBJ databases">
        <authorList>
            <person name="Floudas D."/>
            <person name="Bentzer J."/>
            <person name="Ahren D."/>
            <person name="Johansson T."/>
            <person name="Persson P."/>
            <person name="Tunlid A."/>
        </authorList>
    </citation>
    <scope>NUCLEOTIDE SEQUENCE [LARGE SCALE GENOMIC DNA]</scope>
    <source>
        <strain evidence="2 3">CBS 102.39</strain>
    </source>
</reference>
<keyword evidence="3" id="KW-1185">Reference proteome</keyword>
<organism evidence="2 3">
    <name type="scientific">Agrocybe pediades</name>
    <dbReference type="NCBI Taxonomy" id="84607"/>
    <lineage>
        <taxon>Eukaryota</taxon>
        <taxon>Fungi</taxon>
        <taxon>Dikarya</taxon>
        <taxon>Basidiomycota</taxon>
        <taxon>Agaricomycotina</taxon>
        <taxon>Agaricomycetes</taxon>
        <taxon>Agaricomycetidae</taxon>
        <taxon>Agaricales</taxon>
        <taxon>Agaricineae</taxon>
        <taxon>Strophariaceae</taxon>
        <taxon>Agrocybe</taxon>
    </lineage>
</organism>
<dbReference type="Proteomes" id="UP000521872">
    <property type="component" value="Unassembled WGS sequence"/>
</dbReference>
<dbReference type="PANTHER" id="PTHR38248">
    <property type="entry name" value="FUNK1 6"/>
    <property type="match status" value="1"/>
</dbReference>